<dbReference type="KEGG" id="dfa:DFA_05896"/>
<dbReference type="SUPFAM" id="SSF46565">
    <property type="entry name" value="Chaperone J-domain"/>
    <property type="match status" value="1"/>
</dbReference>
<dbReference type="PROSITE" id="PS00636">
    <property type="entry name" value="DNAJ_1"/>
    <property type="match status" value="1"/>
</dbReference>
<dbReference type="InterPro" id="IPR026894">
    <property type="entry name" value="DnaJ_X"/>
</dbReference>
<dbReference type="Pfam" id="PF14308">
    <property type="entry name" value="DnaJ-X"/>
    <property type="match status" value="1"/>
</dbReference>
<dbReference type="GeneID" id="14876210"/>
<keyword evidence="5" id="KW-1185">Reference proteome</keyword>
<organism evidence="4 5">
    <name type="scientific">Cavenderia fasciculata</name>
    <name type="common">Slime mold</name>
    <name type="synonym">Dictyostelium fasciculatum</name>
    <dbReference type="NCBI Taxonomy" id="261658"/>
    <lineage>
        <taxon>Eukaryota</taxon>
        <taxon>Amoebozoa</taxon>
        <taxon>Evosea</taxon>
        <taxon>Eumycetozoa</taxon>
        <taxon>Dictyostelia</taxon>
        <taxon>Acytosteliales</taxon>
        <taxon>Cavenderiaceae</taxon>
        <taxon>Cavenderia</taxon>
    </lineage>
</organism>
<dbReference type="PROSITE" id="PS50076">
    <property type="entry name" value="DNAJ_2"/>
    <property type="match status" value="1"/>
</dbReference>
<dbReference type="SUPFAM" id="SSF68906">
    <property type="entry name" value="SAP domain"/>
    <property type="match status" value="1"/>
</dbReference>
<dbReference type="OMA" id="EVFGAMF"/>
<proteinExistence type="predicted"/>
<reference evidence="5" key="1">
    <citation type="journal article" date="2011" name="Genome Res.">
        <title>Phylogeny-wide analysis of social amoeba genomes highlights ancient origins for complex intercellular communication.</title>
        <authorList>
            <person name="Heidel A.J."/>
            <person name="Lawal H.M."/>
            <person name="Felder M."/>
            <person name="Schilde C."/>
            <person name="Helps N.R."/>
            <person name="Tunggal B."/>
            <person name="Rivero F."/>
            <person name="John U."/>
            <person name="Schleicher M."/>
            <person name="Eichinger L."/>
            <person name="Platzer M."/>
            <person name="Noegel A.A."/>
            <person name="Schaap P."/>
            <person name="Gloeckner G."/>
        </authorList>
    </citation>
    <scope>NUCLEOTIDE SEQUENCE [LARGE SCALE GENOMIC DNA]</scope>
    <source>
        <strain evidence="5">SH3</strain>
    </source>
</reference>
<evidence type="ECO:0000313" key="5">
    <source>
        <dbReference type="Proteomes" id="UP000007797"/>
    </source>
</evidence>
<dbReference type="PANTHER" id="PTHR44094:SF8">
    <property type="entry name" value="DNAJ HEAT SHOCK N-TERMINAL DOMAIN-CONTAINING PROTEIN-RELATED"/>
    <property type="match status" value="1"/>
</dbReference>
<feature type="transmembrane region" description="Helical" evidence="2">
    <location>
        <begin position="12"/>
        <end position="31"/>
    </location>
</feature>
<dbReference type="SMART" id="SM00271">
    <property type="entry name" value="DnaJ"/>
    <property type="match status" value="1"/>
</dbReference>
<dbReference type="PRINTS" id="PR00625">
    <property type="entry name" value="JDOMAIN"/>
</dbReference>
<evidence type="ECO:0000259" key="3">
    <source>
        <dbReference type="PROSITE" id="PS50076"/>
    </source>
</evidence>
<evidence type="ECO:0000313" key="4">
    <source>
        <dbReference type="EMBL" id="EGG23761.1"/>
    </source>
</evidence>
<gene>
    <name evidence="4" type="ORF">DFA_05896</name>
</gene>
<dbReference type="Proteomes" id="UP000007797">
    <property type="component" value="Unassembled WGS sequence"/>
</dbReference>
<dbReference type="AlphaFoldDB" id="F4PJI7"/>
<dbReference type="STRING" id="1054147.F4PJI7"/>
<feature type="compositionally biased region" description="Basic and acidic residues" evidence="1">
    <location>
        <begin position="411"/>
        <end position="420"/>
    </location>
</feature>
<accession>F4PJI7</accession>
<dbReference type="Gene3D" id="1.10.720.30">
    <property type="entry name" value="SAP domain"/>
    <property type="match status" value="1"/>
</dbReference>
<dbReference type="InterPro" id="IPR001623">
    <property type="entry name" value="DnaJ_domain"/>
</dbReference>
<dbReference type="Gene3D" id="1.10.287.110">
    <property type="entry name" value="DnaJ domain"/>
    <property type="match status" value="1"/>
</dbReference>
<feature type="compositionally biased region" description="Low complexity" evidence="1">
    <location>
        <begin position="433"/>
        <end position="477"/>
    </location>
</feature>
<keyword evidence="4" id="KW-0346">Stress response</keyword>
<dbReference type="CDD" id="cd06257">
    <property type="entry name" value="DnaJ"/>
    <property type="match status" value="1"/>
</dbReference>
<dbReference type="OrthoDB" id="10250354at2759"/>
<dbReference type="EMBL" id="GL883007">
    <property type="protein sequence ID" value="EGG23761.1"/>
    <property type="molecule type" value="Genomic_DNA"/>
</dbReference>
<feature type="region of interest" description="Disordered" evidence="1">
    <location>
        <begin position="411"/>
        <end position="477"/>
    </location>
</feature>
<dbReference type="InterPro" id="IPR036869">
    <property type="entry name" value="J_dom_sf"/>
</dbReference>
<name>F4PJI7_CACFS</name>
<feature type="domain" description="J" evidence="3">
    <location>
        <begin position="118"/>
        <end position="183"/>
    </location>
</feature>
<keyword evidence="2" id="KW-0812">Transmembrane</keyword>
<dbReference type="InterPro" id="IPR036361">
    <property type="entry name" value="SAP_dom_sf"/>
</dbReference>
<evidence type="ECO:0000256" key="1">
    <source>
        <dbReference type="SAM" id="MobiDB-lite"/>
    </source>
</evidence>
<dbReference type="PANTHER" id="PTHR44094">
    <property type="entry name" value="DNAJ HEAT SHOCK N-TERMINAL DOMAIN-CONTAINING PROTEIN"/>
    <property type="match status" value="1"/>
</dbReference>
<dbReference type="RefSeq" id="XP_004361612.1">
    <property type="nucleotide sequence ID" value="XM_004361555.1"/>
</dbReference>
<protein>
    <submittedName>
        <fullName evidence="4">DNAJ heat shock N-terminal domain-containing protein</fullName>
    </submittedName>
</protein>
<sequence length="477" mass="54107">MNDDDDDEDDDVALIMLMMMTVIIEMQGLIINRITHTHTHIHLENMHITQYKEDEIRELTVPDLKKIITDSGNSTAGCFEKSELVDLAIKLRNTLPPPVDLKALARQDVDTIRNEKVDYYEVLAVVKTATTSEIQKAYYKLAKEYHPDKNRNDAHAEEMFKKISEAYQVLSDPEKRKKYDQFGFDAMNESMIDPLELFRLIFGGAQFQNFFGDLSFYDLFAQQFDPNNPEEFKQPDPEEIEKKQKIRIDELSKQLVILIEPYVQGNKKEFTDMITEKAGEMALTPGGPELLSLLGYIYVQEAKQHSTFGFIYEISEKGHKASEFYSTIKSAFKMQSQVQNMAQNENQGEVPPEGLLKEGLKLIWKIGRLDIDSAVREVCERAMDKKKIAKDERKHRVEAIKLLGQIFEKKGAEHKGKSGPEDIFNLAAQAEHPNPTSPNSSTTSPRATTSSTTSPRTTTTTSSTTTSSTTTNTTSSH</sequence>
<dbReference type="InterPro" id="IPR018253">
    <property type="entry name" value="DnaJ_domain_CS"/>
</dbReference>
<dbReference type="InterPro" id="IPR052423">
    <property type="entry name" value="EMIR"/>
</dbReference>
<keyword evidence="2" id="KW-1133">Transmembrane helix</keyword>
<keyword evidence="2" id="KW-0472">Membrane</keyword>
<evidence type="ECO:0000256" key="2">
    <source>
        <dbReference type="SAM" id="Phobius"/>
    </source>
</evidence>
<dbReference type="Pfam" id="PF00226">
    <property type="entry name" value="DnaJ"/>
    <property type="match status" value="1"/>
</dbReference>